<comment type="similarity">
    <text evidence="4">Belongs to the phospholipase D family. MitoPLD/Zucchini subfamily.</text>
</comment>
<dbReference type="EMBL" id="JANBUW010000065">
    <property type="protein sequence ID" value="KAJ2849662.1"/>
    <property type="molecule type" value="Genomic_DNA"/>
</dbReference>
<protein>
    <recommendedName>
        <fullName evidence="5">Mitochondrial cardiolipin hydrolase</fullName>
    </recommendedName>
</protein>
<dbReference type="InterPro" id="IPR051406">
    <property type="entry name" value="PLD_domain"/>
</dbReference>
<dbReference type="Pfam" id="PF13091">
    <property type="entry name" value="PLDc_2"/>
    <property type="match status" value="1"/>
</dbReference>
<feature type="region of interest" description="Disordered" evidence="6">
    <location>
        <begin position="60"/>
        <end position="86"/>
    </location>
</feature>
<dbReference type="OrthoDB" id="5205528at2759"/>
<keyword evidence="3" id="KW-0443">Lipid metabolism</keyword>
<dbReference type="Gene3D" id="3.30.870.10">
    <property type="entry name" value="Endonuclease Chain A"/>
    <property type="match status" value="1"/>
</dbReference>
<evidence type="ECO:0000259" key="7">
    <source>
        <dbReference type="PROSITE" id="PS50035"/>
    </source>
</evidence>
<dbReference type="GO" id="GO:0016891">
    <property type="term" value="F:RNA endonuclease activity producing 5'-phosphomonoesters, hydrolytic mechanism"/>
    <property type="evidence" value="ECO:0007669"/>
    <property type="project" value="TreeGrafter"/>
</dbReference>
<dbReference type="PANTHER" id="PTHR43856">
    <property type="entry name" value="CARDIOLIPIN HYDROLASE"/>
    <property type="match status" value="1"/>
</dbReference>
<gene>
    <name evidence="8" type="ORF">IWW36_002466</name>
</gene>
<evidence type="ECO:0000313" key="9">
    <source>
        <dbReference type="Proteomes" id="UP001139887"/>
    </source>
</evidence>
<feature type="region of interest" description="Disordered" evidence="6">
    <location>
        <begin position="98"/>
        <end position="122"/>
    </location>
</feature>
<proteinExistence type="inferred from homology"/>
<dbReference type="AlphaFoldDB" id="A0A9W8I775"/>
<dbReference type="PANTHER" id="PTHR43856:SF1">
    <property type="entry name" value="MITOCHONDRIAL CARDIOLIPIN HYDROLASE"/>
    <property type="match status" value="1"/>
</dbReference>
<evidence type="ECO:0000256" key="2">
    <source>
        <dbReference type="ARBA" id="ARBA00022963"/>
    </source>
</evidence>
<sequence>MGILKRIKNSYVFTHMEVGKYTKRRAPSQPVEIGVIRAAPTEYFDEFDRAASELRAEQIAEARQRSARNASNSAETLGDSGTRHMNRARSSMDLTAAQRERLSGRTAVSSPRAINGSPRQAPYLSADEASQMPLEMFVQRSLECAPSTLQQSNAFIDIFRKHVQNGANMAYVAQIVQDSLTQLASNDTDRATAQWACQILALAAQSSASGYHPPGVHGQSYAQAVGSDGAGWEMQTHRPPPVVAQPHPKGDVYVRSYFFPSEDSFEALVQFLGSAQSSLDICVFNITDNGVANAIIDAKERGVNVRIITDDEQLECKGNDVQRLQDDHQIPFKTDNDPSKFMHSKFAVIDKRAVWCGSYNWTVAGRRHNNEAVICTNDPDTARAFSAEFEKLWDQF</sequence>
<keyword evidence="9" id="KW-1185">Reference proteome</keyword>
<dbReference type="PROSITE" id="PS50035">
    <property type="entry name" value="PLD"/>
    <property type="match status" value="1"/>
</dbReference>
<dbReference type="GO" id="GO:0016042">
    <property type="term" value="P:lipid catabolic process"/>
    <property type="evidence" value="ECO:0007669"/>
    <property type="project" value="UniProtKB-KW"/>
</dbReference>
<evidence type="ECO:0000256" key="3">
    <source>
        <dbReference type="ARBA" id="ARBA00023098"/>
    </source>
</evidence>
<organism evidence="8 9">
    <name type="scientific">Coemansia brasiliensis</name>
    <dbReference type="NCBI Taxonomy" id="2650707"/>
    <lineage>
        <taxon>Eukaryota</taxon>
        <taxon>Fungi</taxon>
        <taxon>Fungi incertae sedis</taxon>
        <taxon>Zoopagomycota</taxon>
        <taxon>Kickxellomycotina</taxon>
        <taxon>Kickxellomycetes</taxon>
        <taxon>Kickxellales</taxon>
        <taxon>Kickxellaceae</taxon>
        <taxon>Coemansia</taxon>
    </lineage>
</organism>
<keyword evidence="2" id="KW-0442">Lipid degradation</keyword>
<dbReference type="Proteomes" id="UP001139887">
    <property type="component" value="Unassembled WGS sequence"/>
</dbReference>
<name>A0A9W8I775_9FUNG</name>
<dbReference type="GO" id="GO:0005739">
    <property type="term" value="C:mitochondrion"/>
    <property type="evidence" value="ECO:0007669"/>
    <property type="project" value="TreeGrafter"/>
</dbReference>
<reference evidence="8" key="1">
    <citation type="submission" date="2022-07" db="EMBL/GenBank/DDBJ databases">
        <title>Phylogenomic reconstructions and comparative analyses of Kickxellomycotina fungi.</title>
        <authorList>
            <person name="Reynolds N.K."/>
            <person name="Stajich J.E."/>
            <person name="Barry K."/>
            <person name="Grigoriev I.V."/>
            <person name="Crous P."/>
            <person name="Smith M.E."/>
        </authorList>
    </citation>
    <scope>NUCLEOTIDE SEQUENCE</scope>
    <source>
        <strain evidence="8">NRRL 1566</strain>
    </source>
</reference>
<evidence type="ECO:0000313" key="8">
    <source>
        <dbReference type="EMBL" id="KAJ2849662.1"/>
    </source>
</evidence>
<keyword evidence="1" id="KW-0378">Hydrolase</keyword>
<dbReference type="SUPFAM" id="SSF56024">
    <property type="entry name" value="Phospholipase D/nuclease"/>
    <property type="match status" value="1"/>
</dbReference>
<dbReference type="InterPro" id="IPR001736">
    <property type="entry name" value="PLipase_D/transphosphatidylase"/>
</dbReference>
<evidence type="ECO:0000256" key="4">
    <source>
        <dbReference type="ARBA" id="ARBA00038012"/>
    </source>
</evidence>
<feature type="domain" description="PLD phosphodiesterase" evidence="7">
    <location>
        <begin position="338"/>
        <end position="365"/>
    </location>
</feature>
<comment type="caution">
    <text evidence="8">The sequence shown here is derived from an EMBL/GenBank/DDBJ whole genome shotgun (WGS) entry which is preliminary data.</text>
</comment>
<dbReference type="CDD" id="cd09171">
    <property type="entry name" value="PLDc_vPLD6_like"/>
    <property type="match status" value="1"/>
</dbReference>
<evidence type="ECO:0000256" key="1">
    <source>
        <dbReference type="ARBA" id="ARBA00022801"/>
    </source>
</evidence>
<accession>A0A9W8I775</accession>
<evidence type="ECO:0000256" key="6">
    <source>
        <dbReference type="SAM" id="MobiDB-lite"/>
    </source>
</evidence>
<evidence type="ECO:0000256" key="5">
    <source>
        <dbReference type="ARBA" id="ARBA00040549"/>
    </source>
</evidence>
<dbReference type="InterPro" id="IPR025202">
    <property type="entry name" value="PLD-like_dom"/>
</dbReference>